<feature type="coiled-coil region" evidence="1">
    <location>
        <begin position="2006"/>
        <end position="2086"/>
    </location>
</feature>
<feature type="compositionally biased region" description="Basic and acidic residues" evidence="2">
    <location>
        <begin position="1694"/>
        <end position="1708"/>
    </location>
</feature>
<feature type="coiled-coil region" evidence="1">
    <location>
        <begin position="1840"/>
        <end position="1944"/>
    </location>
</feature>
<feature type="compositionally biased region" description="Basic and acidic residues" evidence="2">
    <location>
        <begin position="1066"/>
        <end position="1081"/>
    </location>
</feature>
<evidence type="ECO:0000256" key="2">
    <source>
        <dbReference type="SAM" id="MobiDB-lite"/>
    </source>
</evidence>
<protein>
    <submittedName>
        <fullName evidence="3">Plectin_-_putative</fullName>
    </submittedName>
</protein>
<feature type="region of interest" description="Disordered" evidence="2">
    <location>
        <begin position="3156"/>
        <end position="3182"/>
    </location>
</feature>
<feature type="compositionally biased region" description="Polar residues" evidence="2">
    <location>
        <begin position="3162"/>
        <end position="3182"/>
    </location>
</feature>
<feature type="compositionally biased region" description="Polar residues" evidence="2">
    <location>
        <begin position="150"/>
        <end position="162"/>
    </location>
</feature>
<keyword evidence="1" id="KW-0175">Coiled coil</keyword>
<dbReference type="PANTHER" id="PTHR23159:SF66">
    <property type="entry name" value="OS04G0158400 PROTEIN"/>
    <property type="match status" value="1"/>
</dbReference>
<name>A0A6L0XCJ9_LEIIN</name>
<evidence type="ECO:0000256" key="1">
    <source>
        <dbReference type="SAM" id="Coils"/>
    </source>
</evidence>
<reference evidence="3" key="1">
    <citation type="submission" date="2020-06" db="EMBL/GenBank/DDBJ databases">
        <authorList>
            <person name="Gonzalez-de la Fuente S."/>
            <person name="Peiro-Pastor R."/>
            <person name="Rastrojo A."/>
            <person name="Moreno J."/>
            <person name="Carrasco-Ramiro F."/>
            <person name="Requena JM."/>
            <person name="Aguado B."/>
        </authorList>
    </citation>
    <scope>NUCLEOTIDE SEQUENCE</scope>
</reference>
<feature type="region of interest" description="Disordered" evidence="2">
    <location>
        <begin position="625"/>
        <end position="650"/>
    </location>
</feature>
<dbReference type="EMBL" id="LR812954">
    <property type="protein sequence ID" value="CAC9485843.1"/>
    <property type="molecule type" value="Genomic_DNA"/>
</dbReference>
<feature type="region of interest" description="Disordered" evidence="2">
    <location>
        <begin position="684"/>
        <end position="713"/>
    </location>
</feature>
<feature type="region of interest" description="Disordered" evidence="2">
    <location>
        <begin position="1252"/>
        <end position="1296"/>
    </location>
</feature>
<feature type="coiled-coil region" evidence="1">
    <location>
        <begin position="278"/>
        <end position="432"/>
    </location>
</feature>
<evidence type="ECO:0000313" key="4">
    <source>
        <dbReference type="Proteomes" id="UP000255414"/>
    </source>
</evidence>
<feature type="coiled-coil region" evidence="1">
    <location>
        <begin position="597"/>
        <end position="624"/>
    </location>
</feature>
<feature type="coiled-coil region" evidence="1">
    <location>
        <begin position="2883"/>
        <end position="2910"/>
    </location>
</feature>
<feature type="compositionally biased region" description="Polar residues" evidence="2">
    <location>
        <begin position="1271"/>
        <end position="1280"/>
    </location>
</feature>
<organism evidence="3 4">
    <name type="scientific">Leishmania infantum</name>
    <dbReference type="NCBI Taxonomy" id="5671"/>
    <lineage>
        <taxon>Eukaryota</taxon>
        <taxon>Discoba</taxon>
        <taxon>Euglenozoa</taxon>
        <taxon>Kinetoplastea</taxon>
        <taxon>Metakinetoplastina</taxon>
        <taxon>Trypanosomatida</taxon>
        <taxon>Trypanosomatidae</taxon>
        <taxon>Leishmaniinae</taxon>
        <taxon>Leishmania</taxon>
    </lineage>
</organism>
<evidence type="ECO:0000313" key="3">
    <source>
        <dbReference type="EMBL" id="CAC9485843.1"/>
    </source>
</evidence>
<feature type="coiled-coil region" evidence="1">
    <location>
        <begin position="1324"/>
        <end position="1391"/>
    </location>
</feature>
<feature type="coiled-coil region" evidence="1">
    <location>
        <begin position="2697"/>
        <end position="2785"/>
    </location>
</feature>
<feature type="compositionally biased region" description="Low complexity" evidence="2">
    <location>
        <begin position="2950"/>
        <end position="2965"/>
    </location>
</feature>
<dbReference type="PANTHER" id="PTHR23159">
    <property type="entry name" value="CENTROSOMAL PROTEIN 2"/>
    <property type="match status" value="1"/>
</dbReference>
<feature type="coiled-coil region" evidence="1">
    <location>
        <begin position="2440"/>
        <end position="2668"/>
    </location>
</feature>
<feature type="region of interest" description="Disordered" evidence="2">
    <location>
        <begin position="128"/>
        <end position="187"/>
    </location>
</feature>
<feature type="compositionally biased region" description="Basic and acidic residues" evidence="2">
    <location>
        <begin position="1258"/>
        <end position="1267"/>
    </location>
</feature>
<feature type="coiled-coil region" evidence="1">
    <location>
        <begin position="469"/>
        <end position="496"/>
    </location>
</feature>
<gene>
    <name evidence="3" type="ORF">LINF_210014300</name>
</gene>
<accession>A0A6L0XCJ9</accession>
<feature type="region of interest" description="Disordered" evidence="2">
    <location>
        <begin position="1522"/>
        <end position="1542"/>
    </location>
</feature>
<feature type="coiled-coil region" evidence="1">
    <location>
        <begin position="2112"/>
        <end position="2174"/>
    </location>
</feature>
<dbReference type="Proteomes" id="UP000255414">
    <property type="component" value="Chromosome 21"/>
</dbReference>
<dbReference type="Gene3D" id="1.20.1170.10">
    <property type="match status" value="1"/>
</dbReference>
<sequence length="3205" mass="347794">MSSVHASLSGSGAPSLQHITASAGIASPPYIHHHIGGSSVHGDHPSLLYPPLTPEREEALRSKGRQLLDEHRRQVAANGLPYTAEEVAALQERGRELLRSAREAAAANGGHHVPAPMLSAAVRIAAETPHHSSLHSDTPDVSAGGDKSGAAQSSSAPTQLPHTSAAMPYLPTAKPGATAEGETPPAFDSSASIGATAIPSSSSSSQLQDFLAAVQSPQCVAEEQQAQLHALRSSSRVAGEESFTKSEVDALRQTLIQQFNEHMAQCEQANQVYWTQVTSHHRNEVSALEQECAAYKRRAEKAEAAAQAQQLQRDVEEKASVSAADALRLDVNRLEAELRLARQQSAEAQAAKDAAEAEAAILRETVQEQRGRLTELEQQVFSSTAQLQDARDDAEHAAHTAEAELNAARLQIAHLQAGLDAANAELQATRESAAAARPTRGDGNPFADAEDPFGGSSRVAAPCADDGALDAARQRIAELEAELDAANAELQATRESAAAARPTRGDGNPFADAEDPFGGSSRVAAPCADDGALDAARQRIAELEAELDAANAELQATRESAAAARPTRGDGNPFADAEDPFGGSSRVAAPCADDGALDAARQRIAELEAELDAANAELQATRESAAAARPTRGDGNPFADAEDPFGGSSRVAAPCADDGALDAARQRIAELEAELDAANAELQATRESAAAARPTRGDGNPFADAEDPFGGSSRVAAPCADDGALDAARQRIAELEAELDAANAELQATRESAAAAQHASDRDLEAARQSLADLEDALAEAAGDLERLQEDVDEKSRLIQALRAGEAALGSLRVDATCSGSGSGWAITHSSEGVHGGAKDTVTGTSAETVHVLRGRVADLTHELERMRRQQEQALVSAVVPAMEALGGQYVEGEHRLALFEEANSAVDDEAAQRRGQVPGVPGEWKSEEDRRGAESGEQTTRPLDGTTRTTAIATASASLTNPFYSSTDGDEAADGMMLSPVPRPPAGTFMKVLRSPGNLKGSDVFAATESARRVALRGMQPSAVAAEMSAAAEIGIWEEDDGEDCRNTPDTLASFHMSRDGQAARGDDAFRGSDSRKDGGAEAEDMGCRRAASSRTLAPAINEDPETPRALSAVSEKNADFNDLRRCSRDVNVDSDEDDSTEECDVSVSTRVAASYGRQAAHSTAMEGKVDDSGAAMQKLGRQYADAQHRLYLSEEARQSLEAEVSELRKMVEKLQAVLACQPRQTSAAAPTDGYAGDEADVRTITTSFASSVPTAARERLTKEEGYDANASSPRTPSPRSGDDDTESGSLGSAHFSEHGVSVTTTAAPAHDDDPTSCQYPLATAASEDTAALYERIAELEERLKDIEAQHEEELESLAEAAAERIAAMEQRYAENLAATEKAAAAAEVERQGEQDTTVSLLARVTQLTEALTDAQAAHAAELQRLQDEHEDLLRQRLSEQEDSFGAVVRQLNQGHQGHLWALASSAETGGAGAAESSLSPQENVQYWKGQHATLLKRFEQLQNEYDAFAQDIAALQRRLSEQEATRQEQEQEQSRMMRDATSQQFTTLHQRLEEMSKVVDAAQADAQASSKKLHYLTARHTENEAALQAEMNGLRSQLQSARDELAHVNNLNEELSELLQQGANSVDTVLRERDAQNAALEQQVQQLKLQLAAAGDRLTDLQAALQEKQVSADALQQRLVELEEEKRVAEAQLRESRRHAEEHERTTMNAADRAARDAEQARVAAQQAMAQQHATHKQEIAALHRELDELRDELEVAQTVAATVPLEAQRHQRDLGTVRDRLAEALRSQQELQQQLKTSRAELERQRLLLMRGGSGNGSDAGDAGAFEGGGAPADARLNALLHRSEELEEKLREASTERNALQQERDRLSMQVKSAARVAEVKEQATRRQEAELRRARSQLAAVRDDLAQRVQSNHALQLEMDHLQERLADVTSAYEELQGRHAATVLQSSMQEHAEALLMAKAVTIPRALEEYVEGVFSAYHAMLQAASKDRRHIYDRCDLIEKAASEAMAEAEAQNHAYEAAIADAQEEQQQMKEIIESLQQTTQKALEAKNAAVADAAAARDELEATQRRAREDVFNAQRDLQMAELQHADTLHSLSLLQDEVTNTAALIKNQKSKYERREAELMEEVALLQAELETRKSAARQLQQANDEKRTELQDMADAAVQARDQAVHESQALQAQLARVLPRLAQLEDEQAQRTADLMDTAQQLSALHKKTTSTENVSRKHIEELNQTLQELLQAHAMLQRTHTTTEATADRLRSQLASVTQELERATATASQQEEELTTVKARLHEVETHTSRVMGEDQARLRDGELRLQGLEQRNAALQQECKTLQESLQSLRIEHDSTVDALQHKSEAFAAQEQQMNHQLRLLRERIETLESERQELMSSEQAITASRDACQREMLALEHQVEHLQHHLGASNGHNERLNQEIVQLKTDHAVEVDRLREAITDAQKELAKCRQLLAQAEAHQVEQESTHYSLSTEVSAVREELKAARAQAERATQQHRKAKAEQEEMATLLQSQMAQLHEELRGKHEQLRMLENTSAHQQDTLNRLRQGMAEAEESLKHTRQQLLNQQEAAAAAKEHHRRDRYELQTKLNDAEDAMAEMTRSQEQYRQRMTSKVELYEVAEEALRSEVTDLRTDVARLEEELAATTHSKAAAETHQSRQAQSIKAAESELQLLRAQTAHDMTEIATLKLQLQQRTAELERCRREAAAQLTGERLRWEAEHTAACDALKEALRQEQQAIKDAREARERALASLECKQRDAVALEDECRAMRAQVRHLRRCLDAAQYQLTSLEGMAKDMAEDLGMTPEGLPGHEEGAFLDAASHTHDTSVNSTESCATAAVAAAAASGAAVQSVMDELQRRLSIFTFVANTFDSEDDQLAELRKALEQQEDVVQLLAEACAGESMNAANSATPLRTGRAGASDITPGLNSTPTPRGLRAAVSSGADAGGASASAVPPPAMLTQAQRVLVQQISQASSTYVHRVEDHLRTAQQMLRSVMMAIGSHEIVSPPASRPTTAALSSRHKLQVAATAAELHRRTATLTRAVERMLDLVVQGGDGPAAAERSSTQSFSVSLIREQLQELRRLFSEAERYVLLPFNELLCVPDSVGVVTAAAATAGDESDVDGQPPHKRYSYTQQSPLAKLSGPRAASVTASVAPQRPSSSTTHTSGETCVQEIAAATLSPIARDEGARQWF</sequence>
<dbReference type="Gene3D" id="1.10.287.1490">
    <property type="match status" value="1"/>
</dbReference>
<feature type="coiled-coil region" evidence="1">
    <location>
        <begin position="850"/>
        <end position="877"/>
    </location>
</feature>
<feature type="coiled-coil region" evidence="1">
    <location>
        <begin position="533"/>
        <end position="560"/>
    </location>
</feature>
<feature type="compositionally biased region" description="Basic and acidic residues" evidence="2">
    <location>
        <begin position="1522"/>
        <end position="1540"/>
    </location>
</feature>
<feature type="coiled-coil region" evidence="1">
    <location>
        <begin position="2232"/>
        <end position="2393"/>
    </location>
</feature>
<feature type="coiled-coil region" evidence="1">
    <location>
        <begin position="1417"/>
        <end position="1444"/>
    </location>
</feature>
<feature type="region of interest" description="Disordered" evidence="2">
    <location>
        <begin position="1060"/>
        <end position="1117"/>
    </location>
</feature>
<feature type="region of interest" description="Disordered" evidence="2">
    <location>
        <begin position="2919"/>
        <end position="2965"/>
    </location>
</feature>
<feature type="region of interest" description="Disordered" evidence="2">
    <location>
        <begin position="908"/>
        <end position="945"/>
    </location>
</feature>
<feature type="region of interest" description="Disordered" evidence="2">
    <location>
        <begin position="1694"/>
        <end position="1713"/>
    </location>
</feature>
<feature type="coiled-coil region" evidence="1">
    <location>
        <begin position="725"/>
        <end position="805"/>
    </location>
</feature>
<feature type="compositionally biased region" description="Basic and acidic residues" evidence="2">
    <location>
        <begin position="925"/>
        <end position="935"/>
    </location>
</feature>
<proteinExistence type="predicted"/>